<comment type="subcellular location">
    <subcellularLocation>
        <location evidence="1">Vacuole membrane</location>
        <topology evidence="1">Multi-pass membrane protein</topology>
    </subcellularLocation>
</comment>
<evidence type="ECO:0000256" key="2">
    <source>
        <dbReference type="ARBA" id="ARBA00022554"/>
    </source>
</evidence>
<dbReference type="GO" id="GO:0006799">
    <property type="term" value="P:polyphosphate biosynthetic process"/>
    <property type="evidence" value="ECO:0007669"/>
    <property type="project" value="UniProtKB-ARBA"/>
</dbReference>
<keyword evidence="3 7" id="KW-0812">Transmembrane</keyword>
<dbReference type="Pfam" id="PF02656">
    <property type="entry name" value="DUF202"/>
    <property type="match status" value="1"/>
</dbReference>
<dbReference type="EMBL" id="LT635767">
    <property type="protein sequence ID" value="SGZ56419.1"/>
    <property type="molecule type" value="Genomic_DNA"/>
</dbReference>
<dbReference type="CDD" id="cd14480">
    <property type="entry name" value="SPX_VTC2_like"/>
    <property type="match status" value="1"/>
</dbReference>
<evidence type="ECO:0000313" key="9">
    <source>
        <dbReference type="EMBL" id="SGZ56419.1"/>
    </source>
</evidence>
<proteinExistence type="predicted"/>
<feature type="compositionally biased region" description="Acidic residues" evidence="6">
    <location>
        <begin position="242"/>
        <end position="255"/>
    </location>
</feature>
<dbReference type="InterPro" id="IPR018966">
    <property type="entry name" value="VTC_domain"/>
</dbReference>
<dbReference type="Pfam" id="PF09359">
    <property type="entry name" value="VTC"/>
    <property type="match status" value="1"/>
</dbReference>
<protein>
    <submittedName>
        <fullName evidence="9">CIC11C00000000519</fullName>
    </submittedName>
</protein>
<evidence type="ECO:0000256" key="3">
    <source>
        <dbReference type="ARBA" id="ARBA00022692"/>
    </source>
</evidence>
<dbReference type="InterPro" id="IPR003807">
    <property type="entry name" value="DUF202"/>
</dbReference>
<dbReference type="Proteomes" id="UP000182259">
    <property type="component" value="Chromosome IV"/>
</dbReference>
<organism evidence="9 10">
    <name type="scientific">Sungouiella intermedia</name>
    <dbReference type="NCBI Taxonomy" id="45354"/>
    <lineage>
        <taxon>Eukaryota</taxon>
        <taxon>Fungi</taxon>
        <taxon>Dikarya</taxon>
        <taxon>Ascomycota</taxon>
        <taxon>Saccharomycotina</taxon>
        <taxon>Pichiomycetes</taxon>
        <taxon>Metschnikowiaceae</taxon>
        <taxon>Sungouiella</taxon>
    </lineage>
</organism>
<evidence type="ECO:0000313" key="10">
    <source>
        <dbReference type="Proteomes" id="UP000182259"/>
    </source>
</evidence>
<dbReference type="PROSITE" id="PS51382">
    <property type="entry name" value="SPX"/>
    <property type="match status" value="1"/>
</dbReference>
<dbReference type="GO" id="GO:0000329">
    <property type="term" value="C:fungal-type vacuole membrane"/>
    <property type="evidence" value="ECO:0007669"/>
    <property type="project" value="TreeGrafter"/>
</dbReference>
<dbReference type="InterPro" id="IPR004331">
    <property type="entry name" value="SPX_dom"/>
</dbReference>
<keyword evidence="4 7" id="KW-1133">Transmembrane helix</keyword>
<dbReference type="PANTHER" id="PTHR46140:SF2">
    <property type="entry name" value="VACUOLAR TRANSPORTER CHAPERONE 3 COMPLEX SUBUNIT 3-RELATED"/>
    <property type="match status" value="1"/>
</dbReference>
<evidence type="ECO:0000259" key="8">
    <source>
        <dbReference type="PROSITE" id="PS51382"/>
    </source>
</evidence>
<gene>
    <name evidence="9" type="ORF">SAMEA4029009_CIC11G00000000519</name>
</gene>
<feature type="region of interest" description="Disordered" evidence="6">
    <location>
        <begin position="238"/>
        <end position="258"/>
    </location>
</feature>
<feature type="transmembrane region" description="Helical" evidence="7">
    <location>
        <begin position="755"/>
        <end position="775"/>
    </location>
</feature>
<dbReference type="GO" id="GO:0033254">
    <property type="term" value="C:vacuolar transporter chaperone complex"/>
    <property type="evidence" value="ECO:0007669"/>
    <property type="project" value="UniProtKB-ARBA"/>
</dbReference>
<dbReference type="InterPro" id="IPR051572">
    <property type="entry name" value="VTC_Complex_Subunit"/>
</dbReference>
<evidence type="ECO:0000256" key="7">
    <source>
        <dbReference type="SAM" id="Phobius"/>
    </source>
</evidence>
<feature type="domain" description="SPX" evidence="8">
    <location>
        <begin position="15"/>
        <end position="152"/>
    </location>
</feature>
<evidence type="ECO:0000256" key="5">
    <source>
        <dbReference type="ARBA" id="ARBA00023136"/>
    </source>
</evidence>
<evidence type="ECO:0000256" key="6">
    <source>
        <dbReference type="SAM" id="MobiDB-lite"/>
    </source>
</evidence>
<keyword evidence="5 7" id="KW-0472">Membrane</keyword>
<dbReference type="PANTHER" id="PTHR46140">
    <property type="entry name" value="VACUOLAR TRANSPORTER CHAPERONE 1-RELATED"/>
    <property type="match status" value="1"/>
</dbReference>
<dbReference type="AlphaFoldDB" id="A0A1L0BYU4"/>
<feature type="transmembrane region" description="Helical" evidence="7">
    <location>
        <begin position="688"/>
        <end position="705"/>
    </location>
</feature>
<dbReference type="InterPro" id="IPR042267">
    <property type="entry name" value="VTC_sf"/>
</dbReference>
<keyword evidence="2" id="KW-0926">Vacuole</keyword>
<sequence length="817" mass="94244">MSAEETASSSGTQKMLFANKLELEIYPPWKDHYINYIKLKKLLKEGVILQNAWTEKDEQNFVSALDSDLEKVYSFQSDKYDELNEYLNELQATTESPTANFDVQSFSNKLELVLNLAQELNHFQRLNYTGFIKIVKKHDRLHPDYSVKPLLNVRLKSLPFHSEDYSPLLFKISALFQFLRDNYDVDQSLSKLSSFNDDSAANEYQSFKFWVHPDNLMEVKATILRHLPVLVYNSAGESAYNNDDDDDDDDDDLDEFGNFSKNDPTINCLYFDNENFDLYNNKLVKSANASTLRIKWVGKLYNKPKIYLEKKSFEKSSETYDIDEKFALKEKYLDQFINGKFDEEKYLRKLAKKGESADAIDEAKKHIESFSKYIKDNHVQPCLRTTYKRTAFQIPGDDKVRVVIDSDIFFIREDSFDDQRPIRDPSKWHRTDIDSKVQQPLSLLRKGEFVKFPYAELEIKVKTKKKGKKSLWIDDLVHSHLVKEIPNFSKFIHGVASLFLEDDKLDNIPFWFNELESDLKVDPQQAYIDTKEKLAKLQNDEENLKKFKSMLSNSTTTTDYSARSKSFSGSILNSFEPSRLVDSDLDAKNGLSAVPEAIVEEAPVSGGDLDQSSDEDYDEEEEEIRRNPLAKLMKLPNTFSKLLDVDSEEEEIDLPIGVAKPESYIKNAGPLRIEPKVWLANERTFNRWLHVTTLLSTLTFIIYSSTNKANSYELATLLAYVYFGLTLFSGLWGYYIFMKRRNIIMERSDKHLDNVVGPLIVALGLIVGLVVNFVYGFRTMAQQQKGSFSTFGVGEDFLAKNPMHKSILEFVFKLVGA</sequence>
<dbReference type="Gene3D" id="3.20.100.30">
    <property type="entry name" value="VTC, catalytic tunnel domain"/>
    <property type="match status" value="1"/>
</dbReference>
<name>A0A1L0BYU4_9ASCO</name>
<evidence type="ECO:0000256" key="1">
    <source>
        <dbReference type="ARBA" id="ARBA00004128"/>
    </source>
</evidence>
<feature type="transmembrane region" description="Helical" evidence="7">
    <location>
        <begin position="717"/>
        <end position="735"/>
    </location>
</feature>
<reference evidence="9 10" key="1">
    <citation type="submission" date="2016-10" db="EMBL/GenBank/DDBJ databases">
        <authorList>
            <person name="de Groot N.N."/>
        </authorList>
    </citation>
    <scope>NUCLEOTIDE SEQUENCE [LARGE SCALE GENOMIC DNA]</scope>
    <source>
        <strain evidence="9 10">PYCC 4715</strain>
    </source>
</reference>
<evidence type="ECO:0000256" key="4">
    <source>
        <dbReference type="ARBA" id="ARBA00022989"/>
    </source>
</evidence>
<accession>A0A1L0BYU4</accession>